<evidence type="ECO:0000256" key="1">
    <source>
        <dbReference type="ARBA" id="ARBA00023125"/>
    </source>
</evidence>
<organism evidence="4 5">
    <name type="scientific">Paeniglutamicibacter kerguelensis</name>
    <dbReference type="NCBI Taxonomy" id="254788"/>
    <lineage>
        <taxon>Bacteria</taxon>
        <taxon>Bacillati</taxon>
        <taxon>Actinomycetota</taxon>
        <taxon>Actinomycetes</taxon>
        <taxon>Micrococcales</taxon>
        <taxon>Micrococcaceae</taxon>
        <taxon>Paeniglutamicibacter</taxon>
    </lineage>
</organism>
<reference evidence="4 5" key="1">
    <citation type="submission" date="2021-03" db="EMBL/GenBank/DDBJ databases">
        <title>Sequencing the genomes of 1000 actinobacteria strains.</title>
        <authorList>
            <person name="Klenk H.-P."/>
        </authorList>
    </citation>
    <scope>NUCLEOTIDE SEQUENCE [LARGE SCALE GENOMIC DNA]</scope>
    <source>
        <strain evidence="4 5">DSM 15797</strain>
    </source>
</reference>
<dbReference type="InterPro" id="IPR009057">
    <property type="entry name" value="Homeodomain-like_sf"/>
</dbReference>
<sequence>MSRPPLAKEKIIDAYVSMLCEEGERAATMEATAARAGVSKGGLLYHFASKELLAQGAIDGLLRTHEEDLQHMGSAPEGPASYFVRTSTVIGGELDRYFLAVLRLAQGGHEPSVKALEDVQEGWLNLIQLEVKDKYAAEAIMLIGEGLYYQTSMPGSWSTGTFGKDLDHLLKQVERLKNGN</sequence>
<accession>A0ABS4XG90</accession>
<dbReference type="Gene3D" id="1.10.357.10">
    <property type="entry name" value="Tetracycline Repressor, domain 2"/>
    <property type="match status" value="1"/>
</dbReference>
<dbReference type="Proteomes" id="UP001296993">
    <property type="component" value="Unassembled WGS sequence"/>
</dbReference>
<dbReference type="RefSeq" id="WP_209999641.1">
    <property type="nucleotide sequence ID" value="NZ_BAAAJY010000009.1"/>
</dbReference>
<evidence type="ECO:0000259" key="3">
    <source>
        <dbReference type="PROSITE" id="PS50977"/>
    </source>
</evidence>
<evidence type="ECO:0000256" key="2">
    <source>
        <dbReference type="PROSITE-ProRule" id="PRU00335"/>
    </source>
</evidence>
<keyword evidence="1 2" id="KW-0238">DNA-binding</keyword>
<name>A0ABS4XG90_9MICC</name>
<feature type="DNA-binding region" description="H-T-H motif" evidence="2">
    <location>
        <begin position="28"/>
        <end position="47"/>
    </location>
</feature>
<dbReference type="SUPFAM" id="SSF46689">
    <property type="entry name" value="Homeodomain-like"/>
    <property type="match status" value="1"/>
</dbReference>
<comment type="caution">
    <text evidence="4">The sequence shown here is derived from an EMBL/GenBank/DDBJ whole genome shotgun (WGS) entry which is preliminary data.</text>
</comment>
<dbReference type="PRINTS" id="PR00455">
    <property type="entry name" value="HTHTETR"/>
</dbReference>
<feature type="domain" description="HTH tetR-type" evidence="3">
    <location>
        <begin position="5"/>
        <end position="65"/>
    </location>
</feature>
<dbReference type="PROSITE" id="PS50977">
    <property type="entry name" value="HTH_TETR_2"/>
    <property type="match status" value="1"/>
</dbReference>
<dbReference type="EMBL" id="JAGIOF010000001">
    <property type="protein sequence ID" value="MBP2387408.1"/>
    <property type="molecule type" value="Genomic_DNA"/>
</dbReference>
<proteinExistence type="predicted"/>
<gene>
    <name evidence="4" type="ORF">JOF47_002919</name>
</gene>
<keyword evidence="5" id="KW-1185">Reference proteome</keyword>
<evidence type="ECO:0000313" key="5">
    <source>
        <dbReference type="Proteomes" id="UP001296993"/>
    </source>
</evidence>
<dbReference type="Pfam" id="PF00440">
    <property type="entry name" value="TetR_N"/>
    <property type="match status" value="1"/>
</dbReference>
<dbReference type="InterPro" id="IPR001647">
    <property type="entry name" value="HTH_TetR"/>
</dbReference>
<protein>
    <submittedName>
        <fullName evidence="4">AcrR family transcriptional regulator</fullName>
    </submittedName>
</protein>
<evidence type="ECO:0000313" key="4">
    <source>
        <dbReference type="EMBL" id="MBP2387408.1"/>
    </source>
</evidence>